<dbReference type="PANTHER" id="PTHR30273">
    <property type="entry name" value="PERIPLASMIC SIGNAL SENSOR AND SIGMA FACTOR ACTIVATOR FECR-RELATED"/>
    <property type="match status" value="1"/>
</dbReference>
<dbReference type="InterPro" id="IPR006860">
    <property type="entry name" value="FecR"/>
</dbReference>
<organism evidence="4 5">
    <name type="scientific">Mucilaginibacter gynuensis</name>
    <dbReference type="NCBI Taxonomy" id="1302236"/>
    <lineage>
        <taxon>Bacteria</taxon>
        <taxon>Pseudomonadati</taxon>
        <taxon>Bacteroidota</taxon>
        <taxon>Sphingobacteriia</taxon>
        <taxon>Sphingobacteriales</taxon>
        <taxon>Sphingobacteriaceae</taxon>
        <taxon>Mucilaginibacter</taxon>
    </lineage>
</organism>
<name>A0ABP8GBM2_9SPHI</name>
<feature type="transmembrane region" description="Helical" evidence="1">
    <location>
        <begin position="73"/>
        <end position="92"/>
    </location>
</feature>
<dbReference type="EMBL" id="BAABFT010000004">
    <property type="protein sequence ID" value="GAA4321277.1"/>
    <property type="molecule type" value="Genomic_DNA"/>
</dbReference>
<dbReference type="RefSeq" id="WP_345211022.1">
    <property type="nucleotide sequence ID" value="NZ_BAABFT010000004.1"/>
</dbReference>
<dbReference type="PANTHER" id="PTHR30273:SF2">
    <property type="entry name" value="PROTEIN FECR"/>
    <property type="match status" value="1"/>
</dbReference>
<evidence type="ECO:0000313" key="4">
    <source>
        <dbReference type="EMBL" id="GAA4321277.1"/>
    </source>
</evidence>
<evidence type="ECO:0000259" key="2">
    <source>
        <dbReference type="Pfam" id="PF04773"/>
    </source>
</evidence>
<feature type="domain" description="Protein FecR C-terminal" evidence="3">
    <location>
        <begin position="297"/>
        <end position="365"/>
    </location>
</feature>
<accession>A0ABP8GBM2</accession>
<reference evidence="5" key="1">
    <citation type="journal article" date="2019" name="Int. J. Syst. Evol. Microbiol.">
        <title>The Global Catalogue of Microorganisms (GCM) 10K type strain sequencing project: providing services to taxonomists for standard genome sequencing and annotation.</title>
        <authorList>
            <consortium name="The Broad Institute Genomics Platform"/>
            <consortium name="The Broad Institute Genome Sequencing Center for Infectious Disease"/>
            <person name="Wu L."/>
            <person name="Ma J."/>
        </authorList>
    </citation>
    <scope>NUCLEOTIDE SEQUENCE [LARGE SCALE GENOMIC DNA]</scope>
    <source>
        <strain evidence="5">JCM 17705</strain>
    </source>
</reference>
<proteinExistence type="predicted"/>
<comment type="caution">
    <text evidence="4">The sequence shown here is derived from an EMBL/GenBank/DDBJ whole genome shotgun (WGS) entry which is preliminary data.</text>
</comment>
<dbReference type="Gene3D" id="2.60.120.1440">
    <property type="match status" value="1"/>
</dbReference>
<keyword evidence="1" id="KW-1133">Transmembrane helix</keyword>
<keyword evidence="1" id="KW-0812">Transmembrane</keyword>
<evidence type="ECO:0000313" key="5">
    <source>
        <dbReference type="Proteomes" id="UP001500582"/>
    </source>
</evidence>
<dbReference type="Proteomes" id="UP001500582">
    <property type="component" value="Unassembled WGS sequence"/>
</dbReference>
<dbReference type="Gene3D" id="3.55.50.30">
    <property type="match status" value="1"/>
</dbReference>
<dbReference type="Pfam" id="PF04773">
    <property type="entry name" value="FecR"/>
    <property type="match status" value="1"/>
</dbReference>
<evidence type="ECO:0000256" key="1">
    <source>
        <dbReference type="SAM" id="Phobius"/>
    </source>
</evidence>
<dbReference type="InterPro" id="IPR032508">
    <property type="entry name" value="FecR_C"/>
</dbReference>
<protein>
    <submittedName>
        <fullName evidence="4">DUF4974 domain-containing protein</fullName>
    </submittedName>
</protein>
<sequence>MAELNEHAIRMMLENYRLGKATDEEIALLEAWYVTYREEGTENPDIAERLAAVDRVWAKLEDEYRPVKPMFRWRSIAAAAILVLSLGGYLIWKVVQVPAITVSQLANSKKDIAPGNNKATLTVAGSPTVTLDSTRSGIKVAAGTLTYDDNTRVGTQLTADVKMLTLQTPKGGTYRLVLPDGSVVWLNAASRLIFPSAFTGQKQREVELSGEGYFEVAKNKQVPFIVKSHGQKVEVLGTHFDINSFDDEPLTRTTLLEGSVRIGTTLLKPGEQAENDNAGIRVVTADVDEVMGWKNNYIVFQDEKIENVMRKISRWYDVEVVYEGERPADDFGGRVNKRFYISQVLKKLELTNKVHFKIAGRRIIVTK</sequence>
<dbReference type="InterPro" id="IPR012373">
    <property type="entry name" value="Ferrdict_sens_TM"/>
</dbReference>
<keyword evidence="1" id="KW-0472">Membrane</keyword>
<dbReference type="Pfam" id="PF16344">
    <property type="entry name" value="FecR_C"/>
    <property type="match status" value="1"/>
</dbReference>
<dbReference type="PIRSF" id="PIRSF018266">
    <property type="entry name" value="FecR"/>
    <property type="match status" value="1"/>
</dbReference>
<evidence type="ECO:0000259" key="3">
    <source>
        <dbReference type="Pfam" id="PF16344"/>
    </source>
</evidence>
<keyword evidence="5" id="KW-1185">Reference proteome</keyword>
<gene>
    <name evidence="4" type="ORF">GCM10023149_21060</name>
</gene>
<feature type="domain" description="FecR protein" evidence="2">
    <location>
        <begin position="165"/>
        <end position="261"/>
    </location>
</feature>